<dbReference type="GO" id="GO:0009341">
    <property type="term" value="C:beta-galactosidase complex"/>
    <property type="evidence" value="ECO:0007669"/>
    <property type="project" value="InterPro"/>
</dbReference>
<dbReference type="InterPro" id="IPR017853">
    <property type="entry name" value="GH"/>
</dbReference>
<dbReference type="FunFam" id="3.20.20.80:FF:000135">
    <property type="entry name" value="Beta-galactosidase, putative, bgl35A"/>
    <property type="match status" value="1"/>
</dbReference>
<name>A0A841HRL2_9GAMM</name>
<comment type="caution">
    <text evidence="6">The sequence shown here is derived from an EMBL/GenBank/DDBJ whole genome shotgun (WGS) entry which is preliminary data.</text>
</comment>
<feature type="signal peptide" evidence="3">
    <location>
        <begin position="1"/>
        <end position="27"/>
    </location>
</feature>
<organism evidence="6 7">
    <name type="scientific">Povalibacter uvarum</name>
    <dbReference type="NCBI Taxonomy" id="732238"/>
    <lineage>
        <taxon>Bacteria</taxon>
        <taxon>Pseudomonadati</taxon>
        <taxon>Pseudomonadota</taxon>
        <taxon>Gammaproteobacteria</taxon>
        <taxon>Steroidobacterales</taxon>
        <taxon>Steroidobacteraceae</taxon>
        <taxon>Povalibacter</taxon>
    </lineage>
</organism>
<sequence length="547" mass="60085">MRSGVWARRGRAAIAILAALSATLAAAADLPRVVTRDGRHALLVDGEPFLVLGAQVNNSSAWPAALPKVWPAVEQMHANTVVVPIAWEQIEAVEGRFDFSFLDTLLAQARERKVRVALLWFATWKNNGPSYAPSWVKLDNKRFPRVITAEGKALNSLSPHAEATLQADRKAFVALMKHLKAVDARRTVIAVQVQNEPGTYGSVRDYSLAASKLFAGKVPAALLKKLNKSAGSWQQVFGADAEEFFHAWSVAHFIGEVATAGKAEYALPMYVNAALRDPFEPGKPGGYASGGPTDNVMQIYQAAAPAIDVIGPDIYMRESAKYFRVLELYGRFGNPLLVTETGNDKPYARYFFETLGRQGIGFVPFGMDFTGYSNYPLGSMATDASMVAPFAANYRLIAPFSRTWAKLSFESEVWGAAQPDDSSDRKLDLGRWGAVVSWNEWQFGMKEWKWAGDVGVPPGREVPDGGVLVARLGRDEFLVTGRNARISISASSTQGKVNGSLYERVEEGHFDEAGTWVFERLWNGDQTDYGLNFTTLPQVLRVKMAAY</sequence>
<dbReference type="Pfam" id="PF02449">
    <property type="entry name" value="Glyco_hydro_42"/>
    <property type="match status" value="1"/>
</dbReference>
<feature type="domain" description="Glycoside hydrolase family 42 N-terminal" evidence="4">
    <location>
        <begin position="74"/>
        <end position="217"/>
    </location>
</feature>
<evidence type="ECO:0000313" key="6">
    <source>
        <dbReference type="EMBL" id="MBB6094860.1"/>
    </source>
</evidence>
<feature type="chain" id="PRO_5032728607" evidence="3">
    <location>
        <begin position="28"/>
        <end position="547"/>
    </location>
</feature>
<reference evidence="6 7" key="1">
    <citation type="submission" date="2020-08" db="EMBL/GenBank/DDBJ databases">
        <title>Genomic Encyclopedia of Type Strains, Phase IV (KMG-IV): sequencing the most valuable type-strain genomes for metagenomic binning, comparative biology and taxonomic classification.</title>
        <authorList>
            <person name="Goeker M."/>
        </authorList>
    </citation>
    <scope>NUCLEOTIDE SEQUENCE [LARGE SCALE GENOMIC DNA]</scope>
    <source>
        <strain evidence="6 7">DSM 26723</strain>
    </source>
</reference>
<evidence type="ECO:0000256" key="1">
    <source>
        <dbReference type="ARBA" id="ARBA00022801"/>
    </source>
</evidence>
<dbReference type="EMBL" id="JACHHZ010000004">
    <property type="protein sequence ID" value="MBB6094860.1"/>
    <property type="molecule type" value="Genomic_DNA"/>
</dbReference>
<keyword evidence="7" id="KW-1185">Reference proteome</keyword>
<keyword evidence="3" id="KW-0732">Signal</keyword>
<keyword evidence="1" id="KW-0378">Hydrolase</keyword>
<dbReference type="InterPro" id="IPR013529">
    <property type="entry name" value="Glyco_hydro_42_N"/>
</dbReference>
<dbReference type="SUPFAM" id="SSF51445">
    <property type="entry name" value="(Trans)glycosidases"/>
    <property type="match status" value="1"/>
</dbReference>
<evidence type="ECO:0000259" key="5">
    <source>
        <dbReference type="Pfam" id="PF18120"/>
    </source>
</evidence>
<gene>
    <name evidence="6" type="ORF">HNQ60_003747</name>
</gene>
<dbReference type="GO" id="GO:0005975">
    <property type="term" value="P:carbohydrate metabolic process"/>
    <property type="evidence" value="ECO:0007669"/>
    <property type="project" value="InterPro"/>
</dbReference>
<dbReference type="InterPro" id="IPR040719">
    <property type="entry name" value="DUF5597"/>
</dbReference>
<evidence type="ECO:0000256" key="2">
    <source>
        <dbReference type="ARBA" id="ARBA00023295"/>
    </source>
</evidence>
<proteinExistence type="predicted"/>
<protein>
    <submittedName>
        <fullName evidence="6">Beta-galactosidase GanA</fullName>
    </submittedName>
</protein>
<dbReference type="GO" id="GO:0004565">
    <property type="term" value="F:beta-galactosidase activity"/>
    <property type="evidence" value="ECO:0007669"/>
    <property type="project" value="InterPro"/>
</dbReference>
<accession>A0A841HRL2</accession>
<dbReference type="AlphaFoldDB" id="A0A841HRL2"/>
<dbReference type="Gene3D" id="2.60.220.20">
    <property type="entry name" value="putative beta-Galactosidase from caulobacter crescentus"/>
    <property type="match status" value="1"/>
</dbReference>
<dbReference type="RefSeq" id="WP_184334255.1">
    <property type="nucleotide sequence ID" value="NZ_JACHHZ010000004.1"/>
</dbReference>
<dbReference type="Proteomes" id="UP000588068">
    <property type="component" value="Unassembled WGS sequence"/>
</dbReference>
<evidence type="ECO:0000313" key="7">
    <source>
        <dbReference type="Proteomes" id="UP000588068"/>
    </source>
</evidence>
<feature type="domain" description="DUF5597" evidence="5">
    <location>
        <begin position="390"/>
        <end position="533"/>
    </location>
</feature>
<dbReference type="Gene3D" id="3.20.20.80">
    <property type="entry name" value="Glycosidases"/>
    <property type="match status" value="1"/>
</dbReference>
<evidence type="ECO:0000256" key="3">
    <source>
        <dbReference type="SAM" id="SignalP"/>
    </source>
</evidence>
<dbReference type="Pfam" id="PF18120">
    <property type="entry name" value="DUF5597"/>
    <property type="match status" value="1"/>
</dbReference>
<evidence type="ECO:0000259" key="4">
    <source>
        <dbReference type="Pfam" id="PF02449"/>
    </source>
</evidence>
<keyword evidence="2" id="KW-0326">Glycosidase</keyword>